<dbReference type="SUPFAM" id="SSF51735">
    <property type="entry name" value="NAD(P)-binding Rossmann-fold domains"/>
    <property type="match status" value="1"/>
</dbReference>
<gene>
    <name evidence="5" type="ORF">IRZ65_10405</name>
    <name evidence="6" type="ORF">NCTC11842_04347</name>
</gene>
<comment type="similarity">
    <text evidence="1 3">Belongs to the short-chain dehydrogenases/reductases (SDR) family.</text>
</comment>
<dbReference type="PROSITE" id="PS00061">
    <property type="entry name" value="ADH_SHORT"/>
    <property type="match status" value="1"/>
</dbReference>
<evidence type="ECO:0000313" key="7">
    <source>
        <dbReference type="Proteomes" id="UP000250443"/>
    </source>
</evidence>
<proteinExistence type="inferred from homology"/>
<reference evidence="5 8" key="2">
    <citation type="submission" date="2020-10" db="EMBL/GenBank/DDBJ databases">
        <title>Genome sequences of Pseudomonas isolates.</title>
        <authorList>
            <person name="Wessels L."/>
            <person name="Reich F."/>
            <person name="Hammerl J."/>
        </authorList>
    </citation>
    <scope>NUCLEOTIDE SEQUENCE [LARGE SCALE GENOMIC DNA]</scope>
    <source>
        <strain evidence="5 8">20-MO00624-0</strain>
    </source>
</reference>
<evidence type="ECO:0000259" key="4">
    <source>
        <dbReference type="SMART" id="SM00822"/>
    </source>
</evidence>
<evidence type="ECO:0000313" key="5">
    <source>
        <dbReference type="EMBL" id="MBF8641095.1"/>
    </source>
</evidence>
<dbReference type="Pfam" id="PF00106">
    <property type="entry name" value="adh_short"/>
    <property type="match status" value="1"/>
</dbReference>
<dbReference type="InterPro" id="IPR036291">
    <property type="entry name" value="NAD(P)-bd_dom_sf"/>
</dbReference>
<dbReference type="EMBL" id="UAUF01000014">
    <property type="protein sequence ID" value="SPZ12227.1"/>
    <property type="molecule type" value="Genomic_DNA"/>
</dbReference>
<dbReference type="PANTHER" id="PTHR44196:SF1">
    <property type="entry name" value="DEHYDROGENASE_REDUCTASE SDR FAMILY MEMBER 7B"/>
    <property type="match status" value="1"/>
</dbReference>
<dbReference type="Proteomes" id="UP000250443">
    <property type="component" value="Unassembled WGS sequence"/>
</dbReference>
<dbReference type="NCBIfam" id="NF005495">
    <property type="entry name" value="PRK07109.1"/>
    <property type="match status" value="1"/>
</dbReference>
<feature type="domain" description="Ketoreductase" evidence="4">
    <location>
        <begin position="11"/>
        <end position="195"/>
    </location>
</feature>
<dbReference type="InterPro" id="IPR057326">
    <property type="entry name" value="KR_dom"/>
</dbReference>
<evidence type="ECO:0000256" key="1">
    <source>
        <dbReference type="ARBA" id="ARBA00006484"/>
    </source>
</evidence>
<keyword evidence="2 6" id="KW-0560">Oxidoreductase</keyword>
<dbReference type="AlphaFoldDB" id="A0A2X2CVD6"/>
<evidence type="ECO:0000256" key="3">
    <source>
        <dbReference type="RuleBase" id="RU000363"/>
    </source>
</evidence>
<evidence type="ECO:0000313" key="6">
    <source>
        <dbReference type="EMBL" id="SPZ12227.1"/>
    </source>
</evidence>
<dbReference type="Proteomes" id="UP000626180">
    <property type="component" value="Unassembled WGS sequence"/>
</dbReference>
<dbReference type="PANTHER" id="PTHR44196">
    <property type="entry name" value="DEHYDROGENASE/REDUCTASE SDR FAMILY MEMBER 7B"/>
    <property type="match status" value="1"/>
</dbReference>
<evidence type="ECO:0000256" key="2">
    <source>
        <dbReference type="ARBA" id="ARBA00023002"/>
    </source>
</evidence>
<dbReference type="InterPro" id="IPR020904">
    <property type="entry name" value="Sc_DH/Rdtase_CS"/>
</dbReference>
<dbReference type="PRINTS" id="PR00081">
    <property type="entry name" value="GDHRDH"/>
</dbReference>
<dbReference type="RefSeq" id="WP_010796093.1">
    <property type="nucleotide sequence ID" value="NZ_CP069262.1"/>
</dbReference>
<reference evidence="6 7" key="1">
    <citation type="submission" date="2018-06" db="EMBL/GenBank/DDBJ databases">
        <authorList>
            <consortium name="Pathogen Informatics"/>
            <person name="Doyle S."/>
        </authorList>
    </citation>
    <scope>NUCLEOTIDE SEQUENCE [LARGE SCALE GENOMIC DNA]</scope>
    <source>
        <strain evidence="6 7">NCTC11842</strain>
    </source>
</reference>
<dbReference type="EMBL" id="JADMCD010000004">
    <property type="protein sequence ID" value="MBF8641095.1"/>
    <property type="molecule type" value="Genomic_DNA"/>
</dbReference>
<evidence type="ECO:0000313" key="8">
    <source>
        <dbReference type="Proteomes" id="UP000626180"/>
    </source>
</evidence>
<keyword evidence="8" id="KW-1185">Reference proteome</keyword>
<organism evidence="6 7">
    <name type="scientific">Pseudomonas luteola</name>
    <dbReference type="NCBI Taxonomy" id="47886"/>
    <lineage>
        <taxon>Bacteria</taxon>
        <taxon>Pseudomonadati</taxon>
        <taxon>Pseudomonadota</taxon>
        <taxon>Gammaproteobacteria</taxon>
        <taxon>Pseudomonadales</taxon>
        <taxon>Pseudomonadaceae</taxon>
        <taxon>Pseudomonas</taxon>
    </lineage>
</organism>
<name>A0A2X2CVD6_PSELU</name>
<protein>
    <submittedName>
        <fullName evidence="5">SDR family NAD(P)-dependent oxidoreductase</fullName>
    </submittedName>
    <submittedName>
        <fullName evidence="6">Short-chain dehydrogenase/reductase SDR</fullName>
        <ecNumber evidence="6">1.-.-.-</ecNumber>
    </submittedName>
</protein>
<dbReference type="GO" id="GO:0016020">
    <property type="term" value="C:membrane"/>
    <property type="evidence" value="ECO:0007669"/>
    <property type="project" value="TreeGrafter"/>
</dbReference>
<dbReference type="GO" id="GO:0016491">
    <property type="term" value="F:oxidoreductase activity"/>
    <property type="evidence" value="ECO:0007669"/>
    <property type="project" value="UniProtKB-KW"/>
</dbReference>
<dbReference type="InterPro" id="IPR002347">
    <property type="entry name" value="SDR_fam"/>
</dbReference>
<dbReference type="EC" id="1.-.-.-" evidence="6"/>
<accession>A0A2X2CVD6</accession>
<dbReference type="Gene3D" id="3.40.50.720">
    <property type="entry name" value="NAD(P)-binding Rossmann-like Domain"/>
    <property type="match status" value="1"/>
</dbReference>
<dbReference type="PRINTS" id="PR00080">
    <property type="entry name" value="SDRFAMILY"/>
</dbReference>
<dbReference type="SMART" id="SM00822">
    <property type="entry name" value="PKS_KR"/>
    <property type="match status" value="1"/>
</dbReference>
<sequence>MKPVPKPLHQQTIVITGATSGIGLATARMAAQKGAKLVLVSRDEAALQSLQHELSQQWGAQAIHVAADVGNRADLEQVAKRAVERFDGFDTWVNNAGTLVWGRLWEVSEADLKKVFETNFWGVVNGSLVAVEHFRQREGGTLINLGSALSEAVAPLQGIYTASKHAVKAFTDALRIELRHDNVPVAVTLIRPSSTNTPINDRAKNYLAHTPHLPAPTYVPETVARAILRAAERPKRDVYIGNSKLITRAAQLTPRLFDWIAIKTLFAAQQSKTADAFPSDALYEPVTSGSTRGRNPGPMFRHSLYAQASQQPAKTAALAGAVGLALYSGWRLIRACKAE</sequence>